<dbReference type="PANTHER" id="PTHR44942:SF4">
    <property type="entry name" value="METHYLTRANSFERASE TYPE 11 DOMAIN-CONTAINING PROTEIN"/>
    <property type="match status" value="1"/>
</dbReference>
<dbReference type="InterPro" id="IPR051052">
    <property type="entry name" value="Diverse_substrate_MTase"/>
</dbReference>
<reference evidence="5 6" key="1">
    <citation type="submission" date="2019-05" db="EMBL/GenBank/DDBJ databases">
        <title>Dyadobacter AR-3-8 sp. nov., isolated from arctic soil.</title>
        <authorList>
            <person name="Chaudhary D.K."/>
        </authorList>
    </citation>
    <scope>NUCLEOTIDE SEQUENCE [LARGE SCALE GENOMIC DNA]</scope>
    <source>
        <strain evidence="5 6">AR-3-8</strain>
    </source>
</reference>
<proteinExistence type="inferred from homology"/>
<keyword evidence="3 5" id="KW-0808">Transferase</keyword>
<dbReference type="CDD" id="cd02440">
    <property type="entry name" value="AdoMet_MTases"/>
    <property type="match status" value="1"/>
</dbReference>
<comment type="caution">
    <text evidence="5">The sequence shown here is derived from an EMBL/GenBank/DDBJ whole genome shotgun (WGS) entry which is preliminary data.</text>
</comment>
<feature type="domain" description="Methyltransferase type 11" evidence="4">
    <location>
        <begin position="42"/>
        <end position="130"/>
    </location>
</feature>
<dbReference type="Pfam" id="PF08241">
    <property type="entry name" value="Methyltransf_11"/>
    <property type="match status" value="1"/>
</dbReference>
<keyword evidence="2 5" id="KW-0489">Methyltransferase</keyword>
<gene>
    <name evidence="5" type="ORF">FDK13_29055</name>
</gene>
<dbReference type="GO" id="GO:0008757">
    <property type="term" value="F:S-adenosylmethionine-dependent methyltransferase activity"/>
    <property type="evidence" value="ECO:0007669"/>
    <property type="project" value="InterPro"/>
</dbReference>
<dbReference type="Gene3D" id="3.40.50.150">
    <property type="entry name" value="Vaccinia Virus protein VP39"/>
    <property type="match status" value="1"/>
</dbReference>
<evidence type="ECO:0000256" key="2">
    <source>
        <dbReference type="ARBA" id="ARBA00022603"/>
    </source>
</evidence>
<protein>
    <submittedName>
        <fullName evidence="5">Methyltransferase domain-containing protein</fullName>
    </submittedName>
</protein>
<evidence type="ECO:0000256" key="1">
    <source>
        <dbReference type="ARBA" id="ARBA00008361"/>
    </source>
</evidence>
<evidence type="ECO:0000256" key="3">
    <source>
        <dbReference type="ARBA" id="ARBA00022679"/>
    </source>
</evidence>
<dbReference type="GO" id="GO:0032259">
    <property type="term" value="P:methylation"/>
    <property type="evidence" value="ECO:0007669"/>
    <property type="project" value="UniProtKB-KW"/>
</dbReference>
<comment type="similarity">
    <text evidence="1">Belongs to the methyltransferase superfamily.</text>
</comment>
<dbReference type="AlphaFoldDB" id="A0A4U6CVD9"/>
<sequence length="256" mass="29850">MKYFNPKTAAERYSKGRPDFHNNTIKHIKYFLHLDNKVDNALDIACGTGLSTKALLEIATNVYGTDTSQEMLNFALHSDKIHYLIALAEQQPFGDNIFDLITVSSGVHWFDIDKFLIEANRLLKSRSWLVLYENHFIAEMVGNDNFTDWFPNVYLKKFPSPPRNSAYAWTNENLNPKNFNFITEERFKNSIILTKQQLALYFTTQSNIISAVEKNQTTYEQVESWLDQELTPFFDNDNTTQTINYGNWIKYIQRAN</sequence>
<organism evidence="5 6">
    <name type="scientific">Dyadobacter frigoris</name>
    <dbReference type="NCBI Taxonomy" id="2576211"/>
    <lineage>
        <taxon>Bacteria</taxon>
        <taxon>Pseudomonadati</taxon>
        <taxon>Bacteroidota</taxon>
        <taxon>Cytophagia</taxon>
        <taxon>Cytophagales</taxon>
        <taxon>Spirosomataceae</taxon>
        <taxon>Dyadobacter</taxon>
    </lineage>
</organism>
<dbReference type="OrthoDB" id="9789123at2"/>
<evidence type="ECO:0000313" key="6">
    <source>
        <dbReference type="Proteomes" id="UP000304900"/>
    </source>
</evidence>
<dbReference type="EMBL" id="SZVO01000018">
    <property type="protein sequence ID" value="TKT87637.1"/>
    <property type="molecule type" value="Genomic_DNA"/>
</dbReference>
<dbReference type="SUPFAM" id="SSF53335">
    <property type="entry name" value="S-adenosyl-L-methionine-dependent methyltransferases"/>
    <property type="match status" value="1"/>
</dbReference>
<keyword evidence="6" id="KW-1185">Reference proteome</keyword>
<evidence type="ECO:0000259" key="4">
    <source>
        <dbReference type="Pfam" id="PF08241"/>
    </source>
</evidence>
<dbReference type="InterPro" id="IPR013216">
    <property type="entry name" value="Methyltransf_11"/>
</dbReference>
<dbReference type="RefSeq" id="WP_137343524.1">
    <property type="nucleotide sequence ID" value="NZ_SZVO01000018.1"/>
</dbReference>
<dbReference type="PANTHER" id="PTHR44942">
    <property type="entry name" value="METHYLTRANSF_11 DOMAIN-CONTAINING PROTEIN"/>
    <property type="match status" value="1"/>
</dbReference>
<evidence type="ECO:0000313" key="5">
    <source>
        <dbReference type="EMBL" id="TKT87637.1"/>
    </source>
</evidence>
<accession>A0A4U6CVD9</accession>
<name>A0A4U6CVD9_9BACT</name>
<dbReference type="Proteomes" id="UP000304900">
    <property type="component" value="Unassembled WGS sequence"/>
</dbReference>
<dbReference type="InterPro" id="IPR029063">
    <property type="entry name" value="SAM-dependent_MTases_sf"/>
</dbReference>